<dbReference type="AlphaFoldDB" id="A0A1G2Q3M0"/>
<evidence type="ECO:0000256" key="2">
    <source>
        <dbReference type="ARBA" id="ARBA00022729"/>
    </source>
</evidence>
<evidence type="ECO:0000256" key="6">
    <source>
        <dbReference type="ARBA" id="ARBA00023316"/>
    </source>
</evidence>
<feature type="binding site" evidence="8">
    <location>
        <position position="260"/>
    </location>
    <ligand>
        <name>substrate</name>
    </ligand>
</feature>
<evidence type="ECO:0000313" key="12">
    <source>
        <dbReference type="Proteomes" id="UP000177575"/>
    </source>
</evidence>
<dbReference type="GO" id="GO:0030655">
    <property type="term" value="P:beta-lactam antibiotic catabolic process"/>
    <property type="evidence" value="ECO:0007669"/>
    <property type="project" value="InterPro"/>
</dbReference>
<dbReference type="GO" id="GO:0009252">
    <property type="term" value="P:peptidoglycan biosynthetic process"/>
    <property type="evidence" value="ECO:0007669"/>
    <property type="project" value="UniProtKB-KW"/>
</dbReference>
<comment type="caution">
    <text evidence="11">The sequence shown here is derived from an EMBL/GenBank/DDBJ whole genome shotgun (WGS) entry which is preliminary data.</text>
</comment>
<dbReference type="GO" id="GO:0046677">
    <property type="term" value="P:response to antibiotic"/>
    <property type="evidence" value="ECO:0007669"/>
    <property type="project" value="InterPro"/>
</dbReference>
<feature type="active site" description="Proton acceptor" evidence="7">
    <location>
        <position position="91"/>
    </location>
</feature>
<evidence type="ECO:0000256" key="4">
    <source>
        <dbReference type="ARBA" id="ARBA00022960"/>
    </source>
</evidence>
<keyword evidence="3" id="KW-0378">Hydrolase</keyword>
<dbReference type="PANTHER" id="PTHR35333">
    <property type="entry name" value="BETA-LACTAMASE"/>
    <property type="match status" value="1"/>
</dbReference>
<keyword evidence="6" id="KW-0961">Cell wall biogenesis/degradation</keyword>
<evidence type="ECO:0000256" key="8">
    <source>
        <dbReference type="PIRSR" id="PIRSR618044-2"/>
    </source>
</evidence>
<comment type="similarity">
    <text evidence="1 9">Belongs to the peptidase S11 family.</text>
</comment>
<dbReference type="GO" id="GO:0008360">
    <property type="term" value="P:regulation of cell shape"/>
    <property type="evidence" value="ECO:0007669"/>
    <property type="project" value="UniProtKB-KW"/>
</dbReference>
<reference evidence="11 12" key="1">
    <citation type="journal article" date="2016" name="Nat. Commun.">
        <title>Thousands of microbial genomes shed light on interconnected biogeochemical processes in an aquifer system.</title>
        <authorList>
            <person name="Anantharaman K."/>
            <person name="Brown C.T."/>
            <person name="Hug L.A."/>
            <person name="Sharon I."/>
            <person name="Castelle C.J."/>
            <person name="Probst A.J."/>
            <person name="Thomas B.C."/>
            <person name="Singh A."/>
            <person name="Wilkins M.J."/>
            <person name="Karaoz U."/>
            <person name="Brodie E.L."/>
            <person name="Williams K.H."/>
            <person name="Hubbard S.S."/>
            <person name="Banfield J.F."/>
        </authorList>
    </citation>
    <scope>NUCLEOTIDE SEQUENCE [LARGE SCALE GENOMIC DNA]</scope>
</reference>
<evidence type="ECO:0000313" key="11">
    <source>
        <dbReference type="EMBL" id="OHA55154.1"/>
    </source>
</evidence>
<dbReference type="PANTHER" id="PTHR35333:SF3">
    <property type="entry name" value="BETA-LACTAMASE-TYPE TRANSPEPTIDASE FOLD CONTAINING PROTEIN"/>
    <property type="match status" value="1"/>
</dbReference>
<keyword evidence="4" id="KW-0133">Cell shape</keyword>
<evidence type="ECO:0000256" key="1">
    <source>
        <dbReference type="ARBA" id="ARBA00007164"/>
    </source>
</evidence>
<dbReference type="InterPro" id="IPR012338">
    <property type="entry name" value="Beta-lactam/transpept-like"/>
</dbReference>
<dbReference type="InterPro" id="IPR018044">
    <property type="entry name" value="Peptidase_S11"/>
</dbReference>
<dbReference type="InterPro" id="IPR001967">
    <property type="entry name" value="Peptidase_S11_N"/>
</dbReference>
<feature type="active site" evidence="7">
    <location>
        <position position="154"/>
    </location>
</feature>
<dbReference type="EMBL" id="MHTC01000024">
    <property type="protein sequence ID" value="OHA55154.1"/>
    <property type="molecule type" value="Genomic_DNA"/>
</dbReference>
<evidence type="ECO:0000256" key="3">
    <source>
        <dbReference type="ARBA" id="ARBA00022801"/>
    </source>
</evidence>
<feature type="active site" description="Acyl-ester intermediate" evidence="7">
    <location>
        <position position="88"/>
    </location>
</feature>
<keyword evidence="5" id="KW-0573">Peptidoglycan synthesis</keyword>
<evidence type="ECO:0000256" key="5">
    <source>
        <dbReference type="ARBA" id="ARBA00022984"/>
    </source>
</evidence>
<dbReference type="Proteomes" id="UP000177575">
    <property type="component" value="Unassembled WGS sequence"/>
</dbReference>
<dbReference type="GO" id="GO:0008800">
    <property type="term" value="F:beta-lactamase activity"/>
    <property type="evidence" value="ECO:0007669"/>
    <property type="project" value="InterPro"/>
</dbReference>
<dbReference type="GO" id="GO:0006508">
    <property type="term" value="P:proteolysis"/>
    <property type="evidence" value="ECO:0007669"/>
    <property type="project" value="InterPro"/>
</dbReference>
<gene>
    <name evidence="11" type="ORF">A2388_02865</name>
</gene>
<dbReference type="Gene3D" id="3.40.710.10">
    <property type="entry name" value="DD-peptidase/beta-lactamase superfamily"/>
    <property type="match status" value="1"/>
</dbReference>
<dbReference type="GO" id="GO:0009002">
    <property type="term" value="F:serine-type D-Ala-D-Ala carboxypeptidase activity"/>
    <property type="evidence" value="ECO:0007669"/>
    <property type="project" value="InterPro"/>
</dbReference>
<proteinExistence type="inferred from homology"/>
<dbReference type="GO" id="GO:0071555">
    <property type="term" value="P:cell wall organization"/>
    <property type="evidence" value="ECO:0007669"/>
    <property type="project" value="UniProtKB-KW"/>
</dbReference>
<evidence type="ECO:0000259" key="10">
    <source>
        <dbReference type="Pfam" id="PF00768"/>
    </source>
</evidence>
<accession>A0A1G2Q3M0</accession>
<sequence>MSRFKFIKLTIYLLALSALLLPKFFLQPVAAQPPTAPQPVSSYQDFTAWYLEKYDLDELPFRAAALFDSTSDQPLYYHQESTVMPTASLIKMVSAGTVLAHQPNWYTPLSFTEDDNEGLLRPYVGKYDKFSLLKLETDEKITLEQAFASMLIGSANNAAVSVGRAVGLSRADFISAMRQTATAWGMTQTTIDEPSGLSLNNTSTAHDLALAACYVYTDFIASFYGSSPSVSFTTALGNKKTVQHTVYDVRNNPSRFFGAKTGYLTETQYHMAAGIITPGGHRLCAAILTSPTRAESEHAMNALRLWADEMYQW</sequence>
<protein>
    <recommendedName>
        <fullName evidence="10">Peptidase S11 D-alanyl-D-alanine carboxypeptidase A N-terminal domain-containing protein</fullName>
    </recommendedName>
</protein>
<evidence type="ECO:0000256" key="9">
    <source>
        <dbReference type="RuleBase" id="RU004016"/>
    </source>
</evidence>
<dbReference type="PRINTS" id="PR00725">
    <property type="entry name" value="DADACBPTASE1"/>
</dbReference>
<name>A0A1G2Q3M0_9BACT</name>
<organism evidence="11 12">
    <name type="scientific">Candidatus Veblenbacteria bacterium RIFOXYB1_FULL_43_13</name>
    <dbReference type="NCBI Taxonomy" id="1802426"/>
    <lineage>
        <taxon>Bacteria</taxon>
        <taxon>Candidatus Vebleniibacteriota</taxon>
    </lineage>
</organism>
<dbReference type="Pfam" id="PF00768">
    <property type="entry name" value="Peptidase_S11"/>
    <property type="match status" value="1"/>
</dbReference>
<feature type="domain" description="Peptidase S11 D-alanyl-D-alanine carboxypeptidase A N-terminal" evidence="10">
    <location>
        <begin position="62"/>
        <end position="289"/>
    </location>
</feature>
<dbReference type="InterPro" id="IPR000871">
    <property type="entry name" value="Beta-lactam_class-A"/>
</dbReference>
<evidence type="ECO:0000256" key="7">
    <source>
        <dbReference type="PIRSR" id="PIRSR618044-1"/>
    </source>
</evidence>
<keyword evidence="2" id="KW-0732">Signal</keyword>
<dbReference type="SUPFAM" id="SSF56601">
    <property type="entry name" value="beta-lactamase/transpeptidase-like"/>
    <property type="match status" value="1"/>
</dbReference>